<evidence type="ECO:0000256" key="1">
    <source>
        <dbReference type="SAM" id="Phobius"/>
    </source>
</evidence>
<proteinExistence type="predicted"/>
<sequence length="38" mass="4537">MFINILDVFKDFYFVPYLFGSIALLGCMYCLRLIVLKR</sequence>
<reference evidence="2" key="1">
    <citation type="submission" date="2024-03" db="EMBL/GenBank/DDBJ databases">
        <title>Diverse circular DNA viruses in blood, oral, and fecal samples of captive lemurs.</title>
        <authorList>
            <person name="Paietta E.N."/>
            <person name="Kraberger S."/>
            <person name="Lund M.C."/>
            <person name="Custer J.M."/>
            <person name="Vargas K.M."/>
            <person name="Ehmke E.E."/>
            <person name="Yoder A.D."/>
            <person name="Varsani A."/>
        </authorList>
    </citation>
    <scope>NUCLEOTIDE SEQUENCE</scope>
    <source>
        <strain evidence="2">Duke_24FF_1038</strain>
    </source>
</reference>
<name>A0AAU8AZF3_9VIRU</name>
<keyword evidence="1" id="KW-0812">Transmembrane</keyword>
<protein>
    <submittedName>
        <fullName evidence="2">Uncharacterized protein</fullName>
    </submittedName>
</protein>
<keyword evidence="1" id="KW-0472">Membrane</keyword>
<dbReference type="EMBL" id="PP511497">
    <property type="protein sequence ID" value="XCD04721.1"/>
    <property type="molecule type" value="Genomic_DNA"/>
</dbReference>
<keyword evidence="1" id="KW-1133">Transmembrane helix</keyword>
<organism evidence="2">
    <name type="scientific">Dulem virus 71</name>
    <dbReference type="NCBI Taxonomy" id="3145782"/>
    <lineage>
        <taxon>Viruses</taxon>
        <taxon>Monodnaviria</taxon>
        <taxon>Loebvirae</taxon>
        <taxon>Hofneiviricota</taxon>
        <taxon>Faserviricetes</taxon>
        <taxon>Tubulavirales</taxon>
        <taxon>Inoviridae</taxon>
        <taxon>Inovirus</taxon>
    </lineage>
</organism>
<accession>A0AAU8AZF3</accession>
<evidence type="ECO:0000313" key="2">
    <source>
        <dbReference type="EMBL" id="XCD04721.1"/>
    </source>
</evidence>
<feature type="transmembrane region" description="Helical" evidence="1">
    <location>
        <begin position="12"/>
        <end position="35"/>
    </location>
</feature>